<keyword evidence="3" id="KW-0249">Electron transport</keyword>
<dbReference type="PIRSF" id="PIRSF000090">
    <property type="entry name" value="Beta-ETF"/>
    <property type="match status" value="1"/>
</dbReference>
<dbReference type="Pfam" id="PF01012">
    <property type="entry name" value="ETF"/>
    <property type="match status" value="1"/>
</dbReference>
<keyword evidence="2" id="KW-0813">Transport</keyword>
<evidence type="ECO:0000256" key="1">
    <source>
        <dbReference type="ARBA" id="ARBA00007557"/>
    </source>
</evidence>
<proteinExistence type="inferred from homology"/>
<dbReference type="InterPro" id="IPR012255">
    <property type="entry name" value="ETF_b"/>
</dbReference>
<dbReference type="SUPFAM" id="SSF52402">
    <property type="entry name" value="Adenine nucleotide alpha hydrolases-like"/>
    <property type="match status" value="1"/>
</dbReference>
<keyword evidence="6" id="KW-1185">Reference proteome</keyword>
<evidence type="ECO:0000313" key="6">
    <source>
        <dbReference type="Proteomes" id="UP000427769"/>
    </source>
</evidence>
<gene>
    <name evidence="5" type="primary">etfB_1</name>
    <name evidence="5" type="ORF">DSCW_20930</name>
</gene>
<dbReference type="PANTHER" id="PTHR21294:SF8">
    <property type="entry name" value="ELECTRON TRANSFER FLAVOPROTEIN SUBUNIT BETA"/>
    <property type="match status" value="1"/>
</dbReference>
<name>A0A5K7YZ50_9BACT</name>
<feature type="domain" description="Electron transfer flavoprotein alpha/beta-subunit N-terminal" evidence="4">
    <location>
        <begin position="25"/>
        <end position="211"/>
    </location>
</feature>
<evidence type="ECO:0000256" key="2">
    <source>
        <dbReference type="ARBA" id="ARBA00022448"/>
    </source>
</evidence>
<evidence type="ECO:0000256" key="3">
    <source>
        <dbReference type="ARBA" id="ARBA00022982"/>
    </source>
</evidence>
<evidence type="ECO:0000313" key="5">
    <source>
        <dbReference type="EMBL" id="BBO74676.1"/>
    </source>
</evidence>
<evidence type="ECO:0000259" key="4">
    <source>
        <dbReference type="SMART" id="SM00893"/>
    </source>
</evidence>
<protein>
    <submittedName>
        <fullName evidence="5">Electron transfer flavoprotein subunit beta</fullName>
    </submittedName>
</protein>
<sequence length="260" mass="27653">MAFSILVCIKAVPDMSSGQKLVVDGNRIVQADIAWCMNSYDACALEAALAIKDADPRVTVDAISAGTEVVRPVIRRAMAMGADAGIHLLLEADECMSSETVAATIAHYTEGKSYDLILAGAISEDLMQGITGPMIAAELDRPCAAAAMAIDLDFSSRSIDVSCEMEGGMSERIRMALPALVTVQTGGWQPRYPTLSNTLRSRKQPIQRVEAGMPEACSGAIRTIGLAPPPPVSACRIIEGTPAEKADRLLSLFSEKGWLR</sequence>
<dbReference type="OrthoDB" id="9781325at2"/>
<organism evidence="5 6">
    <name type="scientific">Desulfosarcina widdelii</name>
    <dbReference type="NCBI Taxonomy" id="947919"/>
    <lineage>
        <taxon>Bacteria</taxon>
        <taxon>Pseudomonadati</taxon>
        <taxon>Thermodesulfobacteriota</taxon>
        <taxon>Desulfobacteria</taxon>
        <taxon>Desulfobacterales</taxon>
        <taxon>Desulfosarcinaceae</taxon>
        <taxon>Desulfosarcina</taxon>
    </lineage>
</organism>
<comment type="similarity">
    <text evidence="1">Belongs to the ETF beta-subunit/FixA family.</text>
</comment>
<accession>A0A5K7YZ50</accession>
<dbReference type="Gene3D" id="3.40.50.620">
    <property type="entry name" value="HUPs"/>
    <property type="match status" value="1"/>
</dbReference>
<dbReference type="SMART" id="SM00893">
    <property type="entry name" value="ETF"/>
    <property type="match status" value="1"/>
</dbReference>
<dbReference type="EMBL" id="AP021875">
    <property type="protein sequence ID" value="BBO74676.1"/>
    <property type="molecule type" value="Genomic_DNA"/>
</dbReference>
<reference evidence="5 6" key="1">
    <citation type="submission" date="2019-11" db="EMBL/GenBank/DDBJ databases">
        <title>Comparative genomics of hydrocarbon-degrading Desulfosarcina strains.</title>
        <authorList>
            <person name="Watanabe M."/>
            <person name="Kojima H."/>
            <person name="Fukui M."/>
        </authorList>
    </citation>
    <scope>NUCLEOTIDE SEQUENCE [LARGE SCALE GENOMIC DNA]</scope>
    <source>
        <strain evidence="5 6">PP31</strain>
    </source>
</reference>
<dbReference type="RefSeq" id="WP_155303680.1">
    <property type="nucleotide sequence ID" value="NZ_AP021875.1"/>
</dbReference>
<dbReference type="GO" id="GO:0009055">
    <property type="term" value="F:electron transfer activity"/>
    <property type="evidence" value="ECO:0007669"/>
    <property type="project" value="InterPro"/>
</dbReference>
<dbReference type="AlphaFoldDB" id="A0A5K7YZ50"/>
<dbReference type="KEGG" id="dwd:DSCW_20930"/>
<dbReference type="Proteomes" id="UP000427769">
    <property type="component" value="Chromosome"/>
</dbReference>
<dbReference type="InterPro" id="IPR014729">
    <property type="entry name" value="Rossmann-like_a/b/a_fold"/>
</dbReference>
<dbReference type="PANTHER" id="PTHR21294">
    <property type="entry name" value="ELECTRON TRANSFER FLAVOPROTEIN BETA-SUBUNIT"/>
    <property type="match status" value="1"/>
</dbReference>
<dbReference type="InterPro" id="IPR014730">
    <property type="entry name" value="ETF_a/b_N"/>
</dbReference>